<comment type="caution">
    <text evidence="1">The sequence shown here is derived from an EMBL/GenBank/DDBJ whole genome shotgun (WGS) entry which is preliminary data.</text>
</comment>
<name>V2XC40_MONRO</name>
<reference evidence="1 2" key="1">
    <citation type="journal article" date="2014" name="BMC Genomics">
        <title>Genome and secretome analysis of the hemibiotrophic fungal pathogen, Moniliophthora roreri, which causes frosty pod rot disease of cacao: mechanisms of the biotrophic and necrotrophic phases.</title>
        <authorList>
            <person name="Meinhardt L.W."/>
            <person name="Costa G.G.L."/>
            <person name="Thomazella D.P.T."/>
            <person name="Teixeira P.J.P.L."/>
            <person name="Carazzolle M.F."/>
            <person name="Schuster S.C."/>
            <person name="Carlson J.E."/>
            <person name="Guiltinan M.J."/>
            <person name="Mieczkowski P."/>
            <person name="Farmer A."/>
            <person name="Ramaraj T."/>
            <person name="Crozier J."/>
            <person name="Davis R.E."/>
            <person name="Shao J."/>
            <person name="Melnick R.L."/>
            <person name="Pereira G.A.G."/>
            <person name="Bailey B.A."/>
        </authorList>
    </citation>
    <scope>NUCLEOTIDE SEQUENCE [LARGE SCALE GENOMIC DNA]</scope>
    <source>
        <strain evidence="1 2">MCA 2997</strain>
    </source>
</reference>
<gene>
    <name evidence="1" type="ORF">Moror_2846</name>
</gene>
<accession>V2XC40</accession>
<sequence length="178" mass="19851">MGKRWSEHGKVIVQAISLSIANLLHHLRVGLLRTKTPKFQIVTQRQIYLASRIDLLGVFTLSFGIRLRVSSRCRSTERTIRSEAQAPVLVVSCIPILNPSMPITSTLFTLFALADAILVSKIQPGASNMSWGRKGYVDFCISRHRAVEVEHYLWCCIGISEDGTLVQIGVLCYLQIGL</sequence>
<dbReference type="KEGG" id="mrr:Moror_2846"/>
<organism evidence="1 2">
    <name type="scientific">Moniliophthora roreri (strain MCA 2997)</name>
    <name type="common">Cocoa frosty pod rot fungus</name>
    <name type="synonym">Crinipellis roreri</name>
    <dbReference type="NCBI Taxonomy" id="1381753"/>
    <lineage>
        <taxon>Eukaryota</taxon>
        <taxon>Fungi</taxon>
        <taxon>Dikarya</taxon>
        <taxon>Basidiomycota</taxon>
        <taxon>Agaricomycotina</taxon>
        <taxon>Agaricomycetes</taxon>
        <taxon>Agaricomycetidae</taxon>
        <taxon>Agaricales</taxon>
        <taxon>Marasmiineae</taxon>
        <taxon>Marasmiaceae</taxon>
        <taxon>Moniliophthora</taxon>
    </lineage>
</organism>
<evidence type="ECO:0000313" key="2">
    <source>
        <dbReference type="Proteomes" id="UP000017559"/>
    </source>
</evidence>
<protein>
    <submittedName>
        <fullName evidence="1">Uncharacterized protein</fullName>
    </submittedName>
</protein>
<keyword evidence="2" id="KW-1185">Reference proteome</keyword>
<evidence type="ECO:0000313" key="1">
    <source>
        <dbReference type="EMBL" id="ESK91282.1"/>
    </source>
</evidence>
<proteinExistence type="predicted"/>
<dbReference type="HOGENOM" id="CLU_1510990_0_0_1"/>
<dbReference type="Proteomes" id="UP000017559">
    <property type="component" value="Unassembled WGS sequence"/>
</dbReference>
<dbReference type="EMBL" id="AWSO01000359">
    <property type="protein sequence ID" value="ESK91282.1"/>
    <property type="molecule type" value="Genomic_DNA"/>
</dbReference>
<dbReference type="AlphaFoldDB" id="V2XC40"/>